<reference evidence="1 2" key="1">
    <citation type="journal article" date="2016" name="Sci. Rep.">
        <title>The Dendrobium catenatum Lindl. genome sequence provides insights into polysaccharide synthase, floral development and adaptive evolution.</title>
        <authorList>
            <person name="Zhang G.Q."/>
            <person name="Xu Q."/>
            <person name="Bian C."/>
            <person name="Tsai W.C."/>
            <person name="Yeh C.M."/>
            <person name="Liu K.W."/>
            <person name="Yoshida K."/>
            <person name="Zhang L.S."/>
            <person name="Chang S.B."/>
            <person name="Chen F."/>
            <person name="Shi Y."/>
            <person name="Su Y.Y."/>
            <person name="Zhang Y.Q."/>
            <person name="Chen L.J."/>
            <person name="Yin Y."/>
            <person name="Lin M."/>
            <person name="Huang H."/>
            <person name="Deng H."/>
            <person name="Wang Z.W."/>
            <person name="Zhu S.L."/>
            <person name="Zhao X."/>
            <person name="Deng C."/>
            <person name="Niu S.C."/>
            <person name="Huang J."/>
            <person name="Wang M."/>
            <person name="Liu G.H."/>
            <person name="Yang H.J."/>
            <person name="Xiao X.J."/>
            <person name="Hsiao Y.Y."/>
            <person name="Wu W.L."/>
            <person name="Chen Y.Y."/>
            <person name="Mitsuda N."/>
            <person name="Ohme-Takagi M."/>
            <person name="Luo Y.B."/>
            <person name="Van de Peer Y."/>
            <person name="Liu Z.J."/>
        </authorList>
    </citation>
    <scope>NUCLEOTIDE SEQUENCE [LARGE SCALE GENOMIC DNA]</scope>
    <source>
        <tissue evidence="1">The whole plant</tissue>
    </source>
</reference>
<gene>
    <name evidence="1" type="ORF">MA16_Dca011856</name>
</gene>
<evidence type="ECO:0000313" key="2">
    <source>
        <dbReference type="Proteomes" id="UP000233837"/>
    </source>
</evidence>
<keyword evidence="2" id="KW-1185">Reference proteome</keyword>
<dbReference type="AlphaFoldDB" id="A0A2I0WEB3"/>
<protein>
    <submittedName>
        <fullName evidence="1">Uncharacterized protein</fullName>
    </submittedName>
</protein>
<name>A0A2I0WEB3_9ASPA</name>
<evidence type="ECO:0000313" key="1">
    <source>
        <dbReference type="EMBL" id="PKU74000.1"/>
    </source>
</evidence>
<dbReference type="EMBL" id="KZ502701">
    <property type="protein sequence ID" value="PKU74000.1"/>
    <property type="molecule type" value="Genomic_DNA"/>
</dbReference>
<sequence>MKIGLEDIAFTEKMEGDMQNVQEELLQPTMGEKIGLSLLTDGFISDEMQSRAQASTLARAGLGWGGGSCSKEFLEWCSVTATGLSTWIHRAPSDPVSFGIRANRSQVGGRPRYDGFSHVYVHLVLIFGGESASVVKPRRRGQKNQAEKLCRTFQPSPSIRVLFIAKHPQLSRRGKASSPNDADEVDFVGEDDDDEDVLYNQIPSSYNDVFERPSCQSSTSPPVEFNFEEFENPLLKSSSLPIFDEPVYDVYDDDIFFEVLDVDTPVSHDYKSRSIQEVIIENNNGGDECTGNVNAMEFL</sequence>
<organism evidence="1 2">
    <name type="scientific">Dendrobium catenatum</name>
    <dbReference type="NCBI Taxonomy" id="906689"/>
    <lineage>
        <taxon>Eukaryota</taxon>
        <taxon>Viridiplantae</taxon>
        <taxon>Streptophyta</taxon>
        <taxon>Embryophyta</taxon>
        <taxon>Tracheophyta</taxon>
        <taxon>Spermatophyta</taxon>
        <taxon>Magnoliopsida</taxon>
        <taxon>Liliopsida</taxon>
        <taxon>Asparagales</taxon>
        <taxon>Orchidaceae</taxon>
        <taxon>Epidendroideae</taxon>
        <taxon>Malaxideae</taxon>
        <taxon>Dendrobiinae</taxon>
        <taxon>Dendrobium</taxon>
    </lineage>
</organism>
<accession>A0A2I0WEB3</accession>
<proteinExistence type="predicted"/>
<dbReference type="Proteomes" id="UP000233837">
    <property type="component" value="Unassembled WGS sequence"/>
</dbReference>
<reference evidence="1 2" key="2">
    <citation type="journal article" date="2017" name="Nature">
        <title>The Apostasia genome and the evolution of orchids.</title>
        <authorList>
            <person name="Zhang G.Q."/>
            <person name="Liu K.W."/>
            <person name="Li Z."/>
            <person name="Lohaus R."/>
            <person name="Hsiao Y.Y."/>
            <person name="Niu S.C."/>
            <person name="Wang J.Y."/>
            <person name="Lin Y.C."/>
            <person name="Xu Q."/>
            <person name="Chen L.J."/>
            <person name="Yoshida K."/>
            <person name="Fujiwara S."/>
            <person name="Wang Z.W."/>
            <person name="Zhang Y.Q."/>
            <person name="Mitsuda N."/>
            <person name="Wang M."/>
            <person name="Liu G.H."/>
            <person name="Pecoraro L."/>
            <person name="Huang H.X."/>
            <person name="Xiao X.J."/>
            <person name="Lin M."/>
            <person name="Wu X.Y."/>
            <person name="Wu W.L."/>
            <person name="Chen Y.Y."/>
            <person name="Chang S.B."/>
            <person name="Sakamoto S."/>
            <person name="Ohme-Takagi M."/>
            <person name="Yagi M."/>
            <person name="Zeng S.J."/>
            <person name="Shen C.Y."/>
            <person name="Yeh C.M."/>
            <person name="Luo Y.B."/>
            <person name="Tsai W.C."/>
            <person name="Van de Peer Y."/>
            <person name="Liu Z.J."/>
        </authorList>
    </citation>
    <scope>NUCLEOTIDE SEQUENCE [LARGE SCALE GENOMIC DNA]</scope>
    <source>
        <tissue evidence="1">The whole plant</tissue>
    </source>
</reference>